<dbReference type="GO" id="GO:0005975">
    <property type="term" value="P:carbohydrate metabolic process"/>
    <property type="evidence" value="ECO:0007669"/>
    <property type="project" value="InterPro"/>
</dbReference>
<comment type="caution">
    <text evidence="22">The sequence shown here is derived from an EMBL/GenBank/DDBJ whole genome shotgun (WGS) entry which is preliminary data.</text>
</comment>
<protein>
    <recommendedName>
        <fullName evidence="15">Phosphoacetylglucosamine mutase</fullName>
        <ecNumber evidence="5">5.4.2.3</ecNumber>
    </recommendedName>
    <alternativeName>
        <fullName evidence="13">Acetylglucosamine phosphomutase</fullName>
    </alternativeName>
    <alternativeName>
        <fullName evidence="12">N-acetylglucosamine-phosphate mutase</fullName>
    </alternativeName>
    <alternativeName>
        <fullName evidence="16">Phosphoglucomutase-3</fullName>
    </alternativeName>
</protein>
<keyword evidence="7" id="KW-0479">Metal-binding</keyword>
<keyword evidence="9" id="KW-0007">Acetylation</keyword>
<accession>A0A1D1UX65</accession>
<keyword evidence="6" id="KW-0597">Phosphoprotein</keyword>
<evidence type="ECO:0000256" key="2">
    <source>
        <dbReference type="ARBA" id="ARBA00001946"/>
    </source>
</evidence>
<evidence type="ECO:0000256" key="1">
    <source>
        <dbReference type="ARBA" id="ARBA00000558"/>
    </source>
</evidence>
<evidence type="ECO:0000259" key="20">
    <source>
        <dbReference type="Pfam" id="PF21404"/>
    </source>
</evidence>
<dbReference type="SUPFAM" id="SSF55957">
    <property type="entry name" value="Phosphoglucomutase, C-terminal domain"/>
    <property type="match status" value="1"/>
</dbReference>
<dbReference type="STRING" id="947166.A0A1D1UX65"/>
<dbReference type="PANTHER" id="PTHR45955">
    <property type="entry name" value="PHOSPHOACETYLGLUCOSAMINE MUTASE"/>
    <property type="match status" value="1"/>
</dbReference>
<dbReference type="PANTHER" id="PTHR45955:SF1">
    <property type="entry name" value="PHOSPHOACETYLGLUCOSAMINE MUTASE"/>
    <property type="match status" value="1"/>
</dbReference>
<dbReference type="Gene3D" id="3.40.120.10">
    <property type="entry name" value="Alpha-D-Glucose-1,6-Bisphosphate, subunit A, domain 3"/>
    <property type="match status" value="3"/>
</dbReference>
<comment type="cofactor">
    <cofactor evidence="2">
        <name>Mg(2+)</name>
        <dbReference type="ChEBI" id="CHEBI:18420"/>
    </cofactor>
</comment>
<dbReference type="CDD" id="cd03086">
    <property type="entry name" value="PGM3"/>
    <property type="match status" value="1"/>
</dbReference>
<feature type="domain" description="Phosphoacetylglucosamine mutase AMG1" evidence="20">
    <location>
        <begin position="578"/>
        <end position="620"/>
    </location>
</feature>
<evidence type="ECO:0000259" key="21">
    <source>
        <dbReference type="Pfam" id="PF21405"/>
    </source>
</evidence>
<evidence type="ECO:0000256" key="11">
    <source>
        <dbReference type="ARBA" id="ARBA00023277"/>
    </source>
</evidence>
<evidence type="ECO:0000256" key="9">
    <source>
        <dbReference type="ARBA" id="ARBA00022990"/>
    </source>
</evidence>
<proteinExistence type="inferred from homology"/>
<evidence type="ECO:0000256" key="10">
    <source>
        <dbReference type="ARBA" id="ARBA00023235"/>
    </source>
</evidence>
<dbReference type="Pfam" id="PF21405">
    <property type="entry name" value="AMG1_II"/>
    <property type="match status" value="1"/>
</dbReference>
<organism evidence="22 23">
    <name type="scientific">Ramazzottius varieornatus</name>
    <name type="common">Water bear</name>
    <name type="synonym">Tardigrade</name>
    <dbReference type="NCBI Taxonomy" id="947166"/>
    <lineage>
        <taxon>Eukaryota</taxon>
        <taxon>Metazoa</taxon>
        <taxon>Ecdysozoa</taxon>
        <taxon>Tardigrada</taxon>
        <taxon>Eutardigrada</taxon>
        <taxon>Parachela</taxon>
        <taxon>Hypsibioidea</taxon>
        <taxon>Ramazzottiidae</taxon>
        <taxon>Ramazzottius</taxon>
    </lineage>
</organism>
<evidence type="ECO:0000256" key="14">
    <source>
        <dbReference type="ARBA" id="ARBA00060228"/>
    </source>
</evidence>
<keyword evidence="23" id="KW-1185">Reference proteome</keyword>
<dbReference type="SUPFAM" id="SSF53738">
    <property type="entry name" value="Phosphoglucomutase, first 3 domains"/>
    <property type="match status" value="3"/>
</dbReference>
<dbReference type="UniPathway" id="UPA00113">
    <property type="reaction ID" value="UER00530"/>
</dbReference>
<dbReference type="EMBL" id="BDGG01000002">
    <property type="protein sequence ID" value="GAU92282.1"/>
    <property type="molecule type" value="Genomic_DNA"/>
</dbReference>
<dbReference type="InterPro" id="IPR049023">
    <property type="entry name" value="AMG1_II"/>
</dbReference>
<keyword evidence="10" id="KW-0413">Isomerase</keyword>
<evidence type="ECO:0000256" key="17">
    <source>
        <dbReference type="SAM" id="MobiDB-lite"/>
    </source>
</evidence>
<sequence length="730" mass="79707">MNFNKVKDKIKNGYPKGTDRSLSYGTAGFRGPANNLDWVMFRMGLLGALRSKHQHGKAIGAMITASHNPIDDNGIKLIDPNGEMLEVSWESAATDLVNAGDVDVVNVLKNIVAKFEIDFSIPAIVYLAQDTRPSSDMLSTAVRDGVEAVGASVKDFHLLTTPQLHHIVNAQNSALSNSEQVDAMSSSLTAADASEEGYYAKLSEAFLGLLALKGSSAEGVKDEYEAEIYVDGANGIGAMKLAGLRSRLIGLDAKPPIIRIFNDGKDGVLNENCGADYVKVLQKPPKGTPINGAVKYAAFDGDADRVVYFYFDQAGAFRLLDGDKIATLISSFFADLVRESGLSLKIGIVQTAYANGASTRYIEQELKVPVVCVPTGVKHLHHCAKQYDIGIYFEANGHGTVLFSSRADMLIQNILDGKFFSEPYLPLAPSQTEESHGHGRHRKNSHVGFKTDDKGDLLVEEVVVEKDQPECKVAESEDNMQVGDVPKDELALNTEAKVDRVEGFSIVPKDELALKHEAEKEEEDEAVPMPSVIPKDEVALKLERELDDAQKKRQSSLVHMVQSIHSHNVEFFDAEELTEKEKESRTLAAKKLQLASRVINQTVGDAMADLLLVEAVLSLRGMSIRQWDEFYQDLPSRQLKVKVADRNVIQTTDAERKCSTPNGLQQTIDSAVRRYQSGRAFVRPSGTEDVVRVYAEADTQENADKLAGEVASSVFQMAGGVGQPPARPSV</sequence>
<keyword evidence="11" id="KW-0119">Carbohydrate metabolism</keyword>
<evidence type="ECO:0000313" key="22">
    <source>
        <dbReference type="EMBL" id="GAU92282.1"/>
    </source>
</evidence>
<comment type="similarity">
    <text evidence="4">Belongs to the phosphohexose mutase family.</text>
</comment>
<feature type="domain" description="Alpha-D-phosphohexomutase alpha/beta/alpha" evidence="19">
    <location>
        <begin position="123"/>
        <end position="172"/>
    </location>
</feature>
<dbReference type="OrthoDB" id="1928at2759"/>
<evidence type="ECO:0000256" key="13">
    <source>
        <dbReference type="ARBA" id="ARBA00032065"/>
    </source>
</evidence>
<dbReference type="GO" id="GO:0046872">
    <property type="term" value="F:metal ion binding"/>
    <property type="evidence" value="ECO:0007669"/>
    <property type="project" value="UniProtKB-KW"/>
</dbReference>
<evidence type="ECO:0000256" key="4">
    <source>
        <dbReference type="ARBA" id="ARBA00010231"/>
    </source>
</evidence>
<feature type="domain" description="Phosphoacetylglucosamine mutase AMG1" evidence="21">
    <location>
        <begin position="189"/>
        <end position="307"/>
    </location>
</feature>
<evidence type="ECO:0000256" key="12">
    <source>
        <dbReference type="ARBA" id="ARBA00031926"/>
    </source>
</evidence>
<evidence type="ECO:0000256" key="6">
    <source>
        <dbReference type="ARBA" id="ARBA00022553"/>
    </source>
</evidence>
<dbReference type="Pfam" id="PF00408">
    <property type="entry name" value="PGM_PMM_IV"/>
    <property type="match status" value="1"/>
</dbReference>
<dbReference type="GO" id="GO:0004610">
    <property type="term" value="F:phosphoacetylglucosamine mutase activity"/>
    <property type="evidence" value="ECO:0007669"/>
    <property type="project" value="UniProtKB-EC"/>
</dbReference>
<evidence type="ECO:0000256" key="5">
    <source>
        <dbReference type="ARBA" id="ARBA00012731"/>
    </source>
</evidence>
<comment type="catalytic activity">
    <reaction evidence="1">
        <text>N-acetyl-alpha-D-glucosamine 1-phosphate = N-acetyl-D-glucosamine 6-phosphate</text>
        <dbReference type="Rhea" id="RHEA:23804"/>
        <dbReference type="ChEBI" id="CHEBI:57513"/>
        <dbReference type="ChEBI" id="CHEBI:57776"/>
        <dbReference type="EC" id="5.4.2.3"/>
    </reaction>
</comment>
<dbReference type="InterPro" id="IPR049022">
    <property type="entry name" value="AMG1_III"/>
</dbReference>
<comment type="function">
    <text evidence="14">Catalyzes the conversion of GlcNAc-6-P into GlcNAc-1-P during the synthesis of uridine diphosphate/UDP-GlcNAc, a sugar nucleotide critical to multiple glycosylation pathways including protein N- and O-glycosylation.</text>
</comment>
<evidence type="ECO:0000256" key="7">
    <source>
        <dbReference type="ARBA" id="ARBA00022723"/>
    </source>
</evidence>
<evidence type="ECO:0000256" key="8">
    <source>
        <dbReference type="ARBA" id="ARBA00022842"/>
    </source>
</evidence>
<dbReference type="InterPro" id="IPR036900">
    <property type="entry name" value="A-D-PHexomutase_C_sf"/>
</dbReference>
<name>A0A1D1UX65_RAMVA</name>
<dbReference type="Pfam" id="PF02878">
    <property type="entry name" value="PGM_PMM_I"/>
    <property type="match status" value="2"/>
</dbReference>
<feature type="domain" description="Phosphoacetylglucosamine mutase AMG1" evidence="20">
    <location>
        <begin position="321"/>
        <end position="413"/>
    </location>
</feature>
<feature type="region of interest" description="Disordered" evidence="17">
    <location>
        <begin position="430"/>
        <end position="450"/>
    </location>
</feature>
<dbReference type="InterPro" id="IPR005843">
    <property type="entry name" value="A-D-PHexomutase_C"/>
</dbReference>
<dbReference type="FunFam" id="3.40.120.10:FF:000015">
    <property type="entry name" value="Phosphoacetylglucosamine mutase"/>
    <property type="match status" value="1"/>
</dbReference>
<dbReference type="InterPro" id="IPR016055">
    <property type="entry name" value="A-D-PHexomutase_a/b/a-I/II/III"/>
</dbReference>
<dbReference type="InterPro" id="IPR016657">
    <property type="entry name" value="PAGM"/>
</dbReference>
<feature type="domain" description="Alpha-D-phosphohexomutase C-terminal" evidence="18">
    <location>
        <begin position="658"/>
        <end position="711"/>
    </location>
</feature>
<dbReference type="FunFam" id="3.40.120.10:FF:000013">
    <property type="entry name" value="Phosphoacetylglucosamine mutase"/>
    <property type="match status" value="1"/>
</dbReference>
<dbReference type="EC" id="5.4.2.3" evidence="5"/>
<evidence type="ECO:0000259" key="18">
    <source>
        <dbReference type="Pfam" id="PF00408"/>
    </source>
</evidence>
<dbReference type="Pfam" id="PF21404">
    <property type="entry name" value="AMG1_III"/>
    <property type="match status" value="2"/>
</dbReference>
<evidence type="ECO:0000256" key="3">
    <source>
        <dbReference type="ARBA" id="ARBA00004865"/>
    </source>
</evidence>
<comment type="pathway">
    <text evidence="3">Nucleotide-sugar biosynthesis; UDP-N-acetyl-alpha-D-glucosamine biosynthesis; N-acetyl-alpha-D-glucosamine 1-phosphate from alpha-D-glucosamine 6-phosphate (route I): step 2/2.</text>
</comment>
<gene>
    <name evidence="22" type="primary">RvY_04382-1</name>
    <name evidence="22" type="synonym">RvY_04382.1</name>
    <name evidence="22" type="ORF">RvY_04382</name>
</gene>
<evidence type="ECO:0000256" key="16">
    <source>
        <dbReference type="ARBA" id="ARBA00081059"/>
    </source>
</evidence>
<feature type="domain" description="Alpha-D-phosphohexomutase alpha/beta/alpha" evidence="19">
    <location>
        <begin position="56"/>
        <end position="98"/>
    </location>
</feature>
<dbReference type="GO" id="GO:0006048">
    <property type="term" value="P:UDP-N-acetylglucosamine biosynthetic process"/>
    <property type="evidence" value="ECO:0007669"/>
    <property type="project" value="UniProtKB-UniPathway"/>
</dbReference>
<evidence type="ECO:0000313" key="23">
    <source>
        <dbReference type="Proteomes" id="UP000186922"/>
    </source>
</evidence>
<dbReference type="Proteomes" id="UP000186922">
    <property type="component" value="Unassembled WGS sequence"/>
</dbReference>
<reference evidence="22 23" key="1">
    <citation type="journal article" date="2016" name="Nat. Commun.">
        <title>Extremotolerant tardigrade genome and improved radiotolerance of human cultured cells by tardigrade-unique protein.</title>
        <authorList>
            <person name="Hashimoto T."/>
            <person name="Horikawa D.D."/>
            <person name="Saito Y."/>
            <person name="Kuwahara H."/>
            <person name="Kozuka-Hata H."/>
            <person name="Shin-I T."/>
            <person name="Minakuchi Y."/>
            <person name="Ohishi K."/>
            <person name="Motoyama A."/>
            <person name="Aizu T."/>
            <person name="Enomoto A."/>
            <person name="Kondo K."/>
            <person name="Tanaka S."/>
            <person name="Hara Y."/>
            <person name="Koshikawa S."/>
            <person name="Sagara H."/>
            <person name="Miura T."/>
            <person name="Yokobori S."/>
            <person name="Miyagawa K."/>
            <person name="Suzuki Y."/>
            <person name="Kubo T."/>
            <person name="Oyama M."/>
            <person name="Kohara Y."/>
            <person name="Fujiyama A."/>
            <person name="Arakawa K."/>
            <person name="Katayama T."/>
            <person name="Toyoda A."/>
            <person name="Kunieda T."/>
        </authorList>
    </citation>
    <scope>NUCLEOTIDE SEQUENCE [LARGE SCALE GENOMIC DNA]</scope>
    <source>
        <strain evidence="22 23">YOKOZUNA-1</strain>
    </source>
</reference>
<dbReference type="AlphaFoldDB" id="A0A1D1UX65"/>
<dbReference type="InterPro" id="IPR005844">
    <property type="entry name" value="A-D-PHexomutase_a/b/a-I"/>
</dbReference>
<dbReference type="FunFam" id="3.30.310.50:FF:000003">
    <property type="entry name" value="Phosphoacetylglucosamine mutase"/>
    <property type="match status" value="1"/>
</dbReference>
<evidence type="ECO:0000259" key="19">
    <source>
        <dbReference type="Pfam" id="PF02878"/>
    </source>
</evidence>
<keyword evidence="8" id="KW-0460">Magnesium</keyword>
<dbReference type="Gene3D" id="3.30.310.50">
    <property type="entry name" value="Alpha-D-phosphohexomutase, C-terminal domain"/>
    <property type="match status" value="1"/>
</dbReference>
<evidence type="ECO:0000256" key="15">
    <source>
        <dbReference type="ARBA" id="ARBA00070218"/>
    </source>
</evidence>